<dbReference type="RefSeq" id="WP_260103851.1">
    <property type="nucleotide sequence ID" value="NZ_JALXSQ010000006.1"/>
</dbReference>
<dbReference type="EMBL" id="JALXSQ010000006">
    <property type="protein sequence ID" value="MCT2042259.1"/>
    <property type="molecule type" value="Genomic_DNA"/>
</dbReference>
<protein>
    <submittedName>
        <fullName evidence="3">Uncharacterized protein</fullName>
    </submittedName>
</protein>
<feature type="compositionally biased region" description="Polar residues" evidence="1">
    <location>
        <begin position="50"/>
        <end position="67"/>
    </location>
</feature>
<feature type="compositionally biased region" description="Low complexity" evidence="1">
    <location>
        <begin position="118"/>
        <end position="133"/>
    </location>
</feature>
<accession>A0ABT2HVB7</accession>
<keyword evidence="4" id="KW-1185">Reference proteome</keyword>
<evidence type="ECO:0000256" key="1">
    <source>
        <dbReference type="SAM" id="MobiDB-lite"/>
    </source>
</evidence>
<organism evidence="3 4">
    <name type="scientific">Pseudoclavibacter albus</name>
    <dbReference type="NCBI Taxonomy" id="272241"/>
    <lineage>
        <taxon>Bacteria</taxon>
        <taxon>Bacillati</taxon>
        <taxon>Actinomycetota</taxon>
        <taxon>Actinomycetes</taxon>
        <taxon>Micrococcales</taxon>
        <taxon>Microbacteriaceae</taxon>
        <taxon>Pseudoclavibacter</taxon>
    </lineage>
</organism>
<evidence type="ECO:0000313" key="3">
    <source>
        <dbReference type="EMBL" id="MCT2042259.1"/>
    </source>
</evidence>
<comment type="caution">
    <text evidence="3">The sequence shown here is derived from an EMBL/GenBank/DDBJ whole genome shotgun (WGS) entry which is preliminary data.</text>
</comment>
<reference evidence="3 4" key="1">
    <citation type="submission" date="2022-04" db="EMBL/GenBank/DDBJ databases">
        <title>Human microbiome associated bacterial genomes.</title>
        <authorList>
            <person name="Sandstrom S."/>
            <person name="Salamzade R."/>
            <person name="Kalan L.R."/>
        </authorList>
    </citation>
    <scope>NUCLEOTIDE SEQUENCE [LARGE SCALE GENOMIC DNA]</scope>
    <source>
        <strain evidence="4">p3-SID1799</strain>
    </source>
</reference>
<feature type="compositionally biased region" description="Low complexity" evidence="1">
    <location>
        <begin position="1"/>
        <end position="28"/>
    </location>
</feature>
<feature type="transmembrane region" description="Helical" evidence="2">
    <location>
        <begin position="152"/>
        <end position="174"/>
    </location>
</feature>
<feature type="region of interest" description="Disordered" evidence="1">
    <location>
        <begin position="1"/>
        <end position="72"/>
    </location>
</feature>
<keyword evidence="2" id="KW-0812">Transmembrane</keyword>
<gene>
    <name evidence="3" type="ORF">M3D15_02730</name>
</gene>
<evidence type="ECO:0000256" key="2">
    <source>
        <dbReference type="SAM" id="Phobius"/>
    </source>
</evidence>
<keyword evidence="2" id="KW-0472">Membrane</keyword>
<keyword evidence="2" id="KW-1133">Transmembrane helix</keyword>
<dbReference type="Proteomes" id="UP001525379">
    <property type="component" value="Unassembled WGS sequence"/>
</dbReference>
<proteinExistence type="predicted"/>
<name>A0ABT2HVB7_9MICO</name>
<evidence type="ECO:0000313" key="4">
    <source>
        <dbReference type="Proteomes" id="UP001525379"/>
    </source>
</evidence>
<sequence>MIGSNGNGSTPNNGEPFDPTPTDSSPSDDTIRWQEPQDGASAHDREPTVFGQQATRAEDAASTTELSNAPEAPTFVEATQVSPTAEFAHPLDADAAADSLHDELTELLPQASVAENEANSTPLSAASATPAVPDEAAYKRPRQPRPWYRKPLYIGIAAALALALILAIAIPLVMNLNKAKHGDRLADAYTTALATHDQTWTEERLASIEAISLADTLEEKRDFFTQSMASMKSFDEQCKAVESAAQSMAELQATPMPTLASEPGADASEKYRQAQATASANETKAAAEQELVTKGNEALAVLSEFCLTLPQYNTVYNQYLSSLETSLKPTLTLQEGDKVTLEGGKKWTCNSAEGCPDLTDQDNRTKFADAFDASTTTFYSTFSDLAKKQCFLNSMQTVCDAYASEWSAAATSYKVATDSLRNNEPTVEAGSPLYPDFESNVQAASEHVKAGDAKVAEAWKGIDPDATDQDKTGWQSRSLKRILSGHQDALTGCVNAVRQAAAT</sequence>
<feature type="region of interest" description="Disordered" evidence="1">
    <location>
        <begin position="115"/>
        <end position="142"/>
    </location>
</feature>